<dbReference type="GO" id="GO:0016740">
    <property type="term" value="F:transferase activity"/>
    <property type="evidence" value="ECO:0007669"/>
    <property type="project" value="UniProtKB-KW"/>
</dbReference>
<keyword evidence="2" id="KW-0315">Glutamine amidotransferase</keyword>
<feature type="non-terminal residue" evidence="4">
    <location>
        <position position="200"/>
    </location>
</feature>
<feature type="domain" description="Glutamine amidotransferase type-2" evidence="3">
    <location>
        <begin position="2"/>
        <end position="200"/>
    </location>
</feature>
<dbReference type="PANTHER" id="PTHR11907">
    <property type="entry name" value="AMIDOPHOSPHORIBOSYLTRANSFERASE"/>
    <property type="match status" value="1"/>
</dbReference>
<dbReference type="InterPro" id="IPR017932">
    <property type="entry name" value="GATase_2_dom"/>
</dbReference>
<evidence type="ECO:0000313" key="4">
    <source>
        <dbReference type="EMBL" id="SVE04010.1"/>
    </source>
</evidence>
<dbReference type="EMBL" id="UINC01190049">
    <property type="protein sequence ID" value="SVE04010.1"/>
    <property type="molecule type" value="Genomic_DNA"/>
</dbReference>
<dbReference type="InterPro" id="IPR029055">
    <property type="entry name" value="Ntn_hydrolases_N"/>
</dbReference>
<dbReference type="PROSITE" id="PS51278">
    <property type="entry name" value="GATASE_TYPE_2"/>
    <property type="match status" value="1"/>
</dbReference>
<gene>
    <name evidence="4" type="ORF">METZ01_LOCUS456864</name>
</gene>
<organism evidence="4">
    <name type="scientific">marine metagenome</name>
    <dbReference type="NCBI Taxonomy" id="408172"/>
    <lineage>
        <taxon>unclassified sequences</taxon>
        <taxon>metagenomes</taxon>
        <taxon>ecological metagenomes</taxon>
    </lineage>
</organism>
<protein>
    <recommendedName>
        <fullName evidence="3">Glutamine amidotransferase type-2 domain-containing protein</fullName>
    </recommendedName>
</protein>
<dbReference type="SUPFAM" id="SSF56235">
    <property type="entry name" value="N-terminal nucleophile aminohydrolases (Ntn hydrolases)"/>
    <property type="match status" value="1"/>
</dbReference>
<sequence>MCGIAGIIHRDGSADIGAELTAMLQSMKHRGPDSTGYAMYGPPDDLVVVRFMLAEPNEVGGFGMDEKMERNRAEVEARLAKVGADLATIHTESGGYAFRATIRYGGDLKPLADYLEDIDGCEVLSLGNSLEIVKDLGDAESVHEQYQLGNLKGTHGIGHVRMATESDVDLASAHPYWAYPFADVAVVHNGQLTNYHQWRR</sequence>
<reference evidence="4" key="1">
    <citation type="submission" date="2018-05" db="EMBL/GenBank/DDBJ databases">
        <authorList>
            <person name="Lanie J.A."/>
            <person name="Ng W.-L."/>
            <person name="Kazmierczak K.M."/>
            <person name="Andrzejewski T.M."/>
            <person name="Davidsen T.M."/>
            <person name="Wayne K.J."/>
            <person name="Tettelin H."/>
            <person name="Glass J.I."/>
            <person name="Rusch D."/>
            <person name="Podicherti R."/>
            <person name="Tsui H.-C.T."/>
            <person name="Winkler M.E."/>
        </authorList>
    </citation>
    <scope>NUCLEOTIDE SEQUENCE</scope>
</reference>
<name>A0A383A8R5_9ZZZZ</name>
<dbReference type="Gene3D" id="3.60.20.10">
    <property type="entry name" value="Glutamine Phosphoribosylpyrophosphate, subunit 1, domain 1"/>
    <property type="match status" value="1"/>
</dbReference>
<keyword evidence="1" id="KW-0808">Transferase</keyword>
<evidence type="ECO:0000256" key="1">
    <source>
        <dbReference type="ARBA" id="ARBA00022679"/>
    </source>
</evidence>
<accession>A0A383A8R5</accession>
<proteinExistence type="predicted"/>
<dbReference type="AlphaFoldDB" id="A0A383A8R5"/>
<evidence type="ECO:0000259" key="3">
    <source>
        <dbReference type="PROSITE" id="PS51278"/>
    </source>
</evidence>
<evidence type="ECO:0000256" key="2">
    <source>
        <dbReference type="ARBA" id="ARBA00022962"/>
    </source>
</evidence>